<name>A0A914ZAX1_9BILA</name>
<reference evidence="3" key="1">
    <citation type="submission" date="2022-11" db="UniProtKB">
        <authorList>
            <consortium name="WormBaseParasite"/>
        </authorList>
    </citation>
    <scope>IDENTIFICATION</scope>
</reference>
<protein>
    <submittedName>
        <fullName evidence="3">Uncharacterized protein</fullName>
    </submittedName>
</protein>
<evidence type="ECO:0000313" key="3">
    <source>
        <dbReference type="WBParaSite" id="PSU_v2.g981.t1"/>
    </source>
</evidence>
<dbReference type="Proteomes" id="UP000887577">
    <property type="component" value="Unplaced"/>
</dbReference>
<evidence type="ECO:0000313" key="2">
    <source>
        <dbReference type="Proteomes" id="UP000887577"/>
    </source>
</evidence>
<feature type="region of interest" description="Disordered" evidence="1">
    <location>
        <begin position="28"/>
        <end position="99"/>
    </location>
</feature>
<dbReference type="WBParaSite" id="PSU_v2.g981.t1">
    <property type="protein sequence ID" value="PSU_v2.g981.t1"/>
    <property type="gene ID" value="PSU_v2.g981"/>
</dbReference>
<keyword evidence="2" id="KW-1185">Reference proteome</keyword>
<organism evidence="2 3">
    <name type="scientific">Panagrolaimus superbus</name>
    <dbReference type="NCBI Taxonomy" id="310955"/>
    <lineage>
        <taxon>Eukaryota</taxon>
        <taxon>Metazoa</taxon>
        <taxon>Ecdysozoa</taxon>
        <taxon>Nematoda</taxon>
        <taxon>Chromadorea</taxon>
        <taxon>Rhabditida</taxon>
        <taxon>Tylenchina</taxon>
        <taxon>Panagrolaimomorpha</taxon>
        <taxon>Panagrolaimoidea</taxon>
        <taxon>Panagrolaimidae</taxon>
        <taxon>Panagrolaimus</taxon>
    </lineage>
</organism>
<proteinExistence type="predicted"/>
<dbReference type="AlphaFoldDB" id="A0A914ZAX1"/>
<evidence type="ECO:0000256" key="1">
    <source>
        <dbReference type="SAM" id="MobiDB-lite"/>
    </source>
</evidence>
<accession>A0A914ZAX1</accession>
<sequence>MTMRCEPAAGRGQHRAVLRPLLAGVDHAEDRLPQPAGRCGTGVPGAVAVPVQRPRRADRGGDDAAGAAVDLPRPAPVGRAGQPAVVGRDGLRHHHRWRGDRDRAHRLAIVEAATHG</sequence>